<comment type="function">
    <text evidence="9">Confers DNA tethering and processivity to DNA polymerases and other proteins. Acts as a clamp, forming a ring around DNA (a reaction catalyzed by the clamp-loading complex) which diffuses in an ATP-independent manner freely and bidirectionally along dsDNA. Initially characterized for its ability to contact the catalytic subunit of DNA polymerase III (Pol III), a complex, multichain enzyme responsible for most of the replicative synthesis in bacteria; Pol III exhibits 3'-5' exonuclease proofreading activity. The beta chain is required for initiation of replication as well as for processivity of DNA replication.</text>
</comment>
<dbReference type="PIRSF" id="PIRSF000804">
    <property type="entry name" value="DNA_pol_III_b"/>
    <property type="match status" value="1"/>
</dbReference>
<keyword evidence="3 9" id="KW-0963">Cytoplasm</keyword>
<evidence type="ECO:0000256" key="8">
    <source>
        <dbReference type="ARBA" id="ARBA00023125"/>
    </source>
</evidence>
<comment type="subcellular location">
    <subcellularLocation>
        <location evidence="1 9">Cytoplasm</location>
    </subcellularLocation>
</comment>
<evidence type="ECO:0000259" key="12">
    <source>
        <dbReference type="Pfam" id="PF02768"/>
    </source>
</evidence>
<dbReference type="InterPro" id="IPR022637">
    <property type="entry name" value="DNA_polIII_beta_cen"/>
</dbReference>
<dbReference type="GO" id="GO:0003677">
    <property type="term" value="F:DNA binding"/>
    <property type="evidence" value="ECO:0007669"/>
    <property type="project" value="UniProtKB-UniRule"/>
</dbReference>
<evidence type="ECO:0000313" key="14">
    <source>
        <dbReference type="Proteomes" id="UP001139157"/>
    </source>
</evidence>
<dbReference type="Proteomes" id="UP001139157">
    <property type="component" value="Unassembled WGS sequence"/>
</dbReference>
<feature type="domain" description="DNA polymerase III beta sliding clamp N-terminal" evidence="10">
    <location>
        <begin position="1"/>
        <end position="119"/>
    </location>
</feature>
<comment type="subunit">
    <text evidence="9">Forms a ring-shaped head-to-tail homodimer around DNA.</text>
</comment>
<dbReference type="GO" id="GO:0006271">
    <property type="term" value="P:DNA strand elongation involved in DNA replication"/>
    <property type="evidence" value="ECO:0007669"/>
    <property type="project" value="TreeGrafter"/>
</dbReference>
<evidence type="ECO:0000256" key="4">
    <source>
        <dbReference type="ARBA" id="ARBA00022679"/>
    </source>
</evidence>
<evidence type="ECO:0000256" key="7">
    <source>
        <dbReference type="ARBA" id="ARBA00022932"/>
    </source>
</evidence>
<keyword evidence="6 9" id="KW-0235">DNA replication</keyword>
<name>A0A9X2IUJ6_9NOCA</name>
<dbReference type="CDD" id="cd00140">
    <property type="entry name" value="beta_clamp"/>
    <property type="match status" value="1"/>
</dbReference>
<keyword evidence="7 9" id="KW-0239">DNA-directed DNA polymerase</keyword>
<comment type="similarity">
    <text evidence="2 9">Belongs to the beta sliding clamp family.</text>
</comment>
<reference evidence="13" key="1">
    <citation type="submission" date="2022-06" db="EMBL/GenBank/DDBJ databases">
        <title>Novel species in genus nocardia.</title>
        <authorList>
            <person name="Li F."/>
        </authorList>
    </citation>
    <scope>NUCLEOTIDE SEQUENCE</scope>
    <source>
        <strain evidence="13">CDC141</strain>
    </source>
</reference>
<keyword evidence="14" id="KW-1185">Reference proteome</keyword>
<sequence length="371" mass="39248">MKVRVGREALVRAISVVAHSLPGRPPVPILAGMLVRATGESVTVATFDHEVSSCAVLADAVVGEPGAALVSGRLVMEIAKALPPRPIELAADGAYLRVVCGTARFALPLMAVEDYPALPAAPPILGTVDGAEFAEAVARATVAAGRDDTLPLLTGVNLEFHGSWLRLVCTDRFRIAVHELGWTPVDSGKPEPLLIPARTLAAAAKTCTGDRVELGVDASGSVFALGARNARHTMRLLDLPYAPYQRYLAAEHTTLARVDTAALIESVRRVALLATRGSRIQLTFAESAVRLTAGDDSAGHAEEMLPAQLTGPPLTTAFNPRYLLDGLQAVHLPRLEIVMSGPTRAVTFRPIGDPADGQRRLHVLMPIRPPG</sequence>
<evidence type="ECO:0000259" key="10">
    <source>
        <dbReference type="Pfam" id="PF00712"/>
    </source>
</evidence>
<dbReference type="InterPro" id="IPR001001">
    <property type="entry name" value="DNA_polIII_beta"/>
</dbReference>
<dbReference type="GO" id="GO:0005737">
    <property type="term" value="C:cytoplasm"/>
    <property type="evidence" value="ECO:0007669"/>
    <property type="project" value="UniProtKB-SubCell"/>
</dbReference>
<gene>
    <name evidence="13" type="primary">dnaN</name>
    <name evidence="13" type="ORF">NDR86_01665</name>
</gene>
<dbReference type="AlphaFoldDB" id="A0A9X2IUJ6"/>
<dbReference type="GO" id="GO:0003887">
    <property type="term" value="F:DNA-directed DNA polymerase activity"/>
    <property type="evidence" value="ECO:0007669"/>
    <property type="project" value="UniProtKB-UniRule"/>
</dbReference>
<evidence type="ECO:0000256" key="9">
    <source>
        <dbReference type="PIRNR" id="PIRNR000804"/>
    </source>
</evidence>
<evidence type="ECO:0000259" key="11">
    <source>
        <dbReference type="Pfam" id="PF02767"/>
    </source>
</evidence>
<keyword evidence="8" id="KW-0238">DNA-binding</keyword>
<organism evidence="13 14">
    <name type="scientific">Nocardia pulmonis</name>
    <dbReference type="NCBI Taxonomy" id="2951408"/>
    <lineage>
        <taxon>Bacteria</taxon>
        <taxon>Bacillati</taxon>
        <taxon>Actinomycetota</taxon>
        <taxon>Actinomycetes</taxon>
        <taxon>Mycobacteriales</taxon>
        <taxon>Nocardiaceae</taxon>
        <taxon>Nocardia</taxon>
    </lineage>
</organism>
<dbReference type="Gene3D" id="3.10.150.10">
    <property type="entry name" value="DNA Polymerase III, subunit A, domain 2"/>
    <property type="match status" value="3"/>
</dbReference>
<dbReference type="GO" id="GO:0009360">
    <property type="term" value="C:DNA polymerase III complex"/>
    <property type="evidence" value="ECO:0007669"/>
    <property type="project" value="InterPro"/>
</dbReference>
<keyword evidence="4 9" id="KW-0808">Transferase</keyword>
<protein>
    <recommendedName>
        <fullName evidence="9">Beta sliding clamp</fullName>
    </recommendedName>
</protein>
<keyword evidence="5 9" id="KW-0548">Nucleotidyltransferase</keyword>
<evidence type="ECO:0000256" key="2">
    <source>
        <dbReference type="ARBA" id="ARBA00010752"/>
    </source>
</evidence>
<feature type="domain" description="DNA polymerase III beta sliding clamp C-terminal" evidence="12">
    <location>
        <begin position="248"/>
        <end position="354"/>
    </location>
</feature>
<dbReference type="InterPro" id="IPR022635">
    <property type="entry name" value="DNA_polIII_beta_C"/>
</dbReference>
<dbReference type="PANTHER" id="PTHR30478">
    <property type="entry name" value="DNA POLYMERASE III SUBUNIT BETA"/>
    <property type="match status" value="1"/>
</dbReference>
<dbReference type="GO" id="GO:0008408">
    <property type="term" value="F:3'-5' exonuclease activity"/>
    <property type="evidence" value="ECO:0007669"/>
    <property type="project" value="InterPro"/>
</dbReference>
<dbReference type="RefSeq" id="WP_251909045.1">
    <property type="nucleotide sequence ID" value="NZ_JAMRXG010000001.1"/>
</dbReference>
<proteinExistence type="inferred from homology"/>
<comment type="caution">
    <text evidence="13">The sequence shown here is derived from an EMBL/GenBank/DDBJ whole genome shotgun (WGS) entry which is preliminary data.</text>
</comment>
<evidence type="ECO:0000256" key="3">
    <source>
        <dbReference type="ARBA" id="ARBA00022490"/>
    </source>
</evidence>
<dbReference type="InterPro" id="IPR022634">
    <property type="entry name" value="DNA_polIII_beta_N"/>
</dbReference>
<dbReference type="Pfam" id="PF02767">
    <property type="entry name" value="DNA_pol3_beta_2"/>
    <property type="match status" value="1"/>
</dbReference>
<dbReference type="Pfam" id="PF02768">
    <property type="entry name" value="DNA_pol3_beta_3"/>
    <property type="match status" value="1"/>
</dbReference>
<evidence type="ECO:0000256" key="1">
    <source>
        <dbReference type="ARBA" id="ARBA00004496"/>
    </source>
</evidence>
<dbReference type="PANTHER" id="PTHR30478:SF0">
    <property type="entry name" value="BETA SLIDING CLAMP"/>
    <property type="match status" value="1"/>
</dbReference>
<dbReference type="Pfam" id="PF00712">
    <property type="entry name" value="DNA_pol3_beta"/>
    <property type="match status" value="1"/>
</dbReference>
<dbReference type="SUPFAM" id="SSF55979">
    <property type="entry name" value="DNA clamp"/>
    <property type="match status" value="3"/>
</dbReference>
<feature type="domain" description="DNA polymerase III beta sliding clamp central" evidence="11">
    <location>
        <begin position="128"/>
        <end position="238"/>
    </location>
</feature>
<evidence type="ECO:0000256" key="6">
    <source>
        <dbReference type="ARBA" id="ARBA00022705"/>
    </source>
</evidence>
<accession>A0A9X2IUJ6</accession>
<dbReference type="SMART" id="SM00480">
    <property type="entry name" value="POL3Bc"/>
    <property type="match status" value="1"/>
</dbReference>
<dbReference type="EMBL" id="JAMRXG010000001">
    <property type="protein sequence ID" value="MCM6772178.1"/>
    <property type="molecule type" value="Genomic_DNA"/>
</dbReference>
<dbReference type="NCBIfam" id="TIGR00663">
    <property type="entry name" value="dnan"/>
    <property type="match status" value="1"/>
</dbReference>
<evidence type="ECO:0000313" key="13">
    <source>
        <dbReference type="EMBL" id="MCM6772178.1"/>
    </source>
</evidence>
<evidence type="ECO:0000256" key="5">
    <source>
        <dbReference type="ARBA" id="ARBA00022695"/>
    </source>
</evidence>
<dbReference type="InterPro" id="IPR046938">
    <property type="entry name" value="DNA_clamp_sf"/>
</dbReference>